<sequence length="51" mass="5993">MREKTYTYNEWKTALRKGRIYNKIFLTPGGGKVLSIFNLSYPTFVNNNFSI</sequence>
<evidence type="ECO:0000313" key="2">
    <source>
        <dbReference type="Proteomes" id="UP001610446"/>
    </source>
</evidence>
<organism evidence="1 2">
    <name type="scientific">Aspergillus pseudoustus</name>
    <dbReference type="NCBI Taxonomy" id="1810923"/>
    <lineage>
        <taxon>Eukaryota</taxon>
        <taxon>Fungi</taxon>
        <taxon>Dikarya</taxon>
        <taxon>Ascomycota</taxon>
        <taxon>Pezizomycotina</taxon>
        <taxon>Eurotiomycetes</taxon>
        <taxon>Eurotiomycetidae</taxon>
        <taxon>Eurotiales</taxon>
        <taxon>Aspergillaceae</taxon>
        <taxon>Aspergillus</taxon>
        <taxon>Aspergillus subgen. Nidulantes</taxon>
    </lineage>
</organism>
<name>A0ABR4JWF9_9EURO</name>
<comment type="caution">
    <text evidence="1">The sequence shown here is derived from an EMBL/GenBank/DDBJ whole genome shotgun (WGS) entry which is preliminary data.</text>
</comment>
<evidence type="ECO:0000313" key="1">
    <source>
        <dbReference type="EMBL" id="KAL2843372.1"/>
    </source>
</evidence>
<reference evidence="1 2" key="1">
    <citation type="submission" date="2024-07" db="EMBL/GenBank/DDBJ databases">
        <title>Section-level genome sequencing and comparative genomics of Aspergillus sections Usti and Cavernicolus.</title>
        <authorList>
            <consortium name="Lawrence Berkeley National Laboratory"/>
            <person name="Nybo J.L."/>
            <person name="Vesth T.C."/>
            <person name="Theobald S."/>
            <person name="Frisvad J.C."/>
            <person name="Larsen T.O."/>
            <person name="Kjaerboelling I."/>
            <person name="Rothschild-Mancinelli K."/>
            <person name="Lyhne E.K."/>
            <person name="Kogle M.E."/>
            <person name="Barry K."/>
            <person name="Clum A."/>
            <person name="Na H."/>
            <person name="Ledsgaard L."/>
            <person name="Lin J."/>
            <person name="Lipzen A."/>
            <person name="Kuo A."/>
            <person name="Riley R."/>
            <person name="Mondo S."/>
            <person name="Labutti K."/>
            <person name="Haridas S."/>
            <person name="Pangalinan J."/>
            <person name="Salamov A.A."/>
            <person name="Simmons B.A."/>
            <person name="Magnuson J.K."/>
            <person name="Chen J."/>
            <person name="Drula E."/>
            <person name="Henrissat B."/>
            <person name="Wiebenga A."/>
            <person name="Lubbers R.J."/>
            <person name="Gomes A.C."/>
            <person name="Makela M.R."/>
            <person name="Stajich J."/>
            <person name="Grigoriev I.V."/>
            <person name="Mortensen U.H."/>
            <person name="De Vries R.P."/>
            <person name="Baker S.E."/>
            <person name="Andersen M.R."/>
        </authorList>
    </citation>
    <scope>NUCLEOTIDE SEQUENCE [LARGE SCALE GENOMIC DNA]</scope>
    <source>
        <strain evidence="1 2">CBS 123904</strain>
    </source>
</reference>
<gene>
    <name evidence="1" type="ORF">BJY01DRAFT_215835</name>
</gene>
<dbReference type="Proteomes" id="UP001610446">
    <property type="component" value="Unassembled WGS sequence"/>
</dbReference>
<dbReference type="EMBL" id="JBFXLU010000090">
    <property type="protein sequence ID" value="KAL2843372.1"/>
    <property type="molecule type" value="Genomic_DNA"/>
</dbReference>
<proteinExistence type="predicted"/>
<accession>A0ABR4JWF9</accession>
<keyword evidence="2" id="KW-1185">Reference proteome</keyword>
<protein>
    <submittedName>
        <fullName evidence="1">Uncharacterized protein</fullName>
    </submittedName>
</protein>